<gene>
    <name evidence="1" type="ORF">D5S18_22405</name>
</gene>
<sequence length="331" mass="35814">MVSLLGRLRHMIFTPDVGEASLAVRGFPSRNSRAAAALEGAGTTFITGLGVGTECATAAQTAARLAEVDSARRGFAFEGAAMAMAIRDGLPLGHRRHLAEYRAVADEHRYMTYVGAGWALARLPRPLHRAALSGLTDQVLIWLALDGYGFHQAYFHTDRYIKDKYVDPRPPLVSPDHHDYAPHAVDQGIGRALWFVSGADPALAHTLIERFAPHRRADLYAGLGLAATYAGGASETELAHLIESARDYRECLWQGAIFAAEARARAGLVLPETEATLFALTGLRIADASRIAIETLPTRPTVDGVVAFEVWRTRIRSHCPAAAPMAPKGEM</sequence>
<proteinExistence type="predicted"/>
<evidence type="ECO:0000313" key="2">
    <source>
        <dbReference type="Proteomes" id="UP000266677"/>
    </source>
</evidence>
<dbReference type="EMBL" id="QZFU01000028">
    <property type="protein sequence ID" value="RJO72528.1"/>
    <property type="molecule type" value="Genomic_DNA"/>
</dbReference>
<keyword evidence="2" id="KW-1185">Reference proteome</keyword>
<name>A0A3A4JZA1_9NOCA</name>
<reference evidence="1 2" key="1">
    <citation type="submission" date="2018-09" db="EMBL/GenBank/DDBJ databases">
        <title>YIM PH21274 draft genome.</title>
        <authorList>
            <person name="Miao C."/>
        </authorList>
    </citation>
    <scope>NUCLEOTIDE SEQUENCE [LARGE SCALE GENOMIC DNA]</scope>
    <source>
        <strain evidence="1 2">YIM PH 21724</strain>
    </source>
</reference>
<dbReference type="RefSeq" id="WP_120043054.1">
    <property type="nucleotide sequence ID" value="NZ_QZFU01000028.1"/>
</dbReference>
<dbReference type="AlphaFoldDB" id="A0A3A4JZA1"/>
<dbReference type="Pfam" id="PF08012">
    <property type="entry name" value="DUF1702"/>
    <property type="match status" value="1"/>
</dbReference>
<dbReference type="Proteomes" id="UP000266677">
    <property type="component" value="Unassembled WGS sequence"/>
</dbReference>
<dbReference type="OrthoDB" id="2530105at2"/>
<organism evidence="1 2">
    <name type="scientific">Nocardia panacis</name>
    <dbReference type="NCBI Taxonomy" id="2340916"/>
    <lineage>
        <taxon>Bacteria</taxon>
        <taxon>Bacillati</taxon>
        <taxon>Actinomycetota</taxon>
        <taxon>Actinomycetes</taxon>
        <taxon>Mycobacteriales</taxon>
        <taxon>Nocardiaceae</taxon>
        <taxon>Nocardia</taxon>
    </lineage>
</organism>
<evidence type="ECO:0000313" key="1">
    <source>
        <dbReference type="EMBL" id="RJO72528.1"/>
    </source>
</evidence>
<comment type="caution">
    <text evidence="1">The sequence shown here is derived from an EMBL/GenBank/DDBJ whole genome shotgun (WGS) entry which is preliminary data.</text>
</comment>
<dbReference type="InterPro" id="IPR012964">
    <property type="entry name" value="DUF1702"/>
</dbReference>
<accession>A0A3A4JZA1</accession>
<protein>
    <submittedName>
        <fullName evidence="1">DUF1702 family protein</fullName>
    </submittedName>
</protein>